<gene>
    <name evidence="13" type="ORF">M514_04073</name>
</gene>
<dbReference type="PANTHER" id="PTHR22808:SF3">
    <property type="entry name" value="5-METHYLCYTOSINE RRNA METHYLTRANSFERASE NSUN4"/>
    <property type="match status" value="1"/>
</dbReference>
<evidence type="ECO:0000259" key="12">
    <source>
        <dbReference type="PROSITE" id="PS51686"/>
    </source>
</evidence>
<dbReference type="SUPFAM" id="SSF53335">
    <property type="entry name" value="S-adenosyl-L-methionine-dependent methyltransferases"/>
    <property type="match status" value="1"/>
</dbReference>
<feature type="binding site" evidence="11">
    <location>
        <position position="305"/>
    </location>
    <ligand>
        <name>S-adenosyl-L-methionine</name>
        <dbReference type="ChEBI" id="CHEBI:59789"/>
    </ligand>
</feature>
<dbReference type="GO" id="GO:0031167">
    <property type="term" value="P:rRNA methylation"/>
    <property type="evidence" value="ECO:0007669"/>
    <property type="project" value="TreeGrafter"/>
</dbReference>
<proteinExistence type="inferred from homology"/>
<dbReference type="PROSITE" id="PS51686">
    <property type="entry name" value="SAM_MT_RSMB_NOP"/>
    <property type="match status" value="1"/>
</dbReference>
<feature type="binding site" evidence="11">
    <location>
        <begin position="249"/>
        <end position="255"/>
    </location>
    <ligand>
        <name>S-adenosyl-L-methionine</name>
        <dbReference type="ChEBI" id="CHEBI:59789"/>
    </ligand>
</feature>
<evidence type="ECO:0000313" key="13">
    <source>
        <dbReference type="EMBL" id="KFD72486.1"/>
    </source>
</evidence>
<comment type="similarity">
    <text evidence="11">Belongs to the class I-like SAM-binding methyltransferase superfamily. RsmB/NOP family.</text>
</comment>
<evidence type="ECO:0000256" key="10">
    <source>
        <dbReference type="ARBA" id="ARBA00049302"/>
    </source>
</evidence>
<evidence type="ECO:0000256" key="7">
    <source>
        <dbReference type="ARBA" id="ARBA00022946"/>
    </source>
</evidence>
<evidence type="ECO:0000256" key="4">
    <source>
        <dbReference type="ARBA" id="ARBA00022679"/>
    </source>
</evidence>
<keyword evidence="8" id="KW-0496">Mitochondrion</keyword>
<dbReference type="AlphaFoldDB" id="A0A085NSP0"/>
<accession>A0A085NSP0</accession>
<comment type="catalytic activity">
    <reaction evidence="10">
        <text>a cytidine in rRNA + S-adenosyl-L-methionine = a 5-methylcytidine in rRNA + S-adenosyl-L-homocysteine + H(+)</text>
        <dbReference type="Rhea" id="RHEA:61484"/>
        <dbReference type="Rhea" id="RHEA-COMP:15836"/>
        <dbReference type="Rhea" id="RHEA-COMP:15837"/>
        <dbReference type="ChEBI" id="CHEBI:15378"/>
        <dbReference type="ChEBI" id="CHEBI:57856"/>
        <dbReference type="ChEBI" id="CHEBI:59789"/>
        <dbReference type="ChEBI" id="CHEBI:74483"/>
        <dbReference type="ChEBI" id="CHEBI:82748"/>
    </reaction>
</comment>
<evidence type="ECO:0000256" key="8">
    <source>
        <dbReference type="ARBA" id="ARBA00023128"/>
    </source>
</evidence>
<dbReference type="Proteomes" id="UP000030758">
    <property type="component" value="Unassembled WGS sequence"/>
</dbReference>
<dbReference type="Pfam" id="PF01189">
    <property type="entry name" value="Methyltr_RsmB-F"/>
    <property type="match status" value="1"/>
</dbReference>
<dbReference type="InterPro" id="IPR049560">
    <property type="entry name" value="MeTrfase_RsmB-F_NOP2_cat"/>
</dbReference>
<protein>
    <recommendedName>
        <fullName evidence="9">NOL1/NOP2/Sun domain family member 4</fullName>
    </recommendedName>
</protein>
<dbReference type="GO" id="GO:0005762">
    <property type="term" value="C:mitochondrial large ribosomal subunit"/>
    <property type="evidence" value="ECO:0007669"/>
    <property type="project" value="TreeGrafter"/>
</dbReference>
<dbReference type="InterPro" id="IPR029063">
    <property type="entry name" value="SAM-dependent_MTases_sf"/>
</dbReference>
<reference evidence="13" key="1">
    <citation type="journal article" date="2014" name="Nat. Genet.">
        <title>Genome and transcriptome of the porcine whipworm Trichuris suis.</title>
        <authorList>
            <person name="Jex A.R."/>
            <person name="Nejsum P."/>
            <person name="Schwarz E.M."/>
            <person name="Hu L."/>
            <person name="Young N.D."/>
            <person name="Hall R.S."/>
            <person name="Korhonen P.K."/>
            <person name="Liao S."/>
            <person name="Thamsborg S."/>
            <person name="Xia J."/>
            <person name="Xu P."/>
            <person name="Wang S."/>
            <person name="Scheerlinck J.P."/>
            <person name="Hofmann A."/>
            <person name="Sternberg P.W."/>
            <person name="Wang J."/>
            <person name="Gasser R.B."/>
        </authorList>
    </citation>
    <scope>NUCLEOTIDE SEQUENCE [LARGE SCALE GENOMIC DNA]</scope>
    <source>
        <strain evidence="13">DCEP-RM93F</strain>
    </source>
</reference>
<dbReference type="Gene3D" id="3.40.50.150">
    <property type="entry name" value="Vaccinia Virus protein VP39"/>
    <property type="match status" value="1"/>
</dbReference>
<evidence type="ECO:0000256" key="1">
    <source>
        <dbReference type="ARBA" id="ARBA00004173"/>
    </source>
</evidence>
<dbReference type="GO" id="GO:0008173">
    <property type="term" value="F:RNA methyltransferase activity"/>
    <property type="evidence" value="ECO:0007669"/>
    <property type="project" value="InterPro"/>
</dbReference>
<evidence type="ECO:0000256" key="6">
    <source>
        <dbReference type="ARBA" id="ARBA00022884"/>
    </source>
</evidence>
<dbReference type="InterPro" id="IPR001678">
    <property type="entry name" value="MeTrfase_RsmB-F_NOP2_dom"/>
</dbReference>
<keyword evidence="7" id="KW-0809">Transit peptide</keyword>
<evidence type="ECO:0000256" key="9">
    <source>
        <dbReference type="ARBA" id="ARBA00042050"/>
    </source>
</evidence>
<evidence type="ECO:0000256" key="11">
    <source>
        <dbReference type="PROSITE-ProRule" id="PRU01023"/>
    </source>
</evidence>
<feature type="active site" description="Nucleophile" evidence="11">
    <location>
        <position position="363"/>
    </location>
</feature>
<evidence type="ECO:0000256" key="3">
    <source>
        <dbReference type="ARBA" id="ARBA00022603"/>
    </source>
</evidence>
<feature type="binding site" evidence="11">
    <location>
        <position position="272"/>
    </location>
    <ligand>
        <name>S-adenosyl-L-methionine</name>
        <dbReference type="ChEBI" id="CHEBI:59789"/>
    </ligand>
</feature>
<comment type="subcellular location">
    <subcellularLocation>
        <location evidence="1">Mitochondrion</location>
    </subcellularLocation>
</comment>
<feature type="domain" description="SAM-dependent MTase RsmB/NOP-type" evidence="12">
    <location>
        <begin position="153"/>
        <end position="435"/>
    </location>
</feature>
<evidence type="ECO:0000256" key="5">
    <source>
        <dbReference type="ARBA" id="ARBA00022691"/>
    </source>
</evidence>
<sequence>MAVRHTWLALTRWETSFCRLCFRRSKSSLVKHRWASERKKNPRFLAVQYFDMCYTPVYKEKWPSIRLGLLSDPKYGAVINSLAADDSVYKELLKLGTFELFEQIRGSSVDGMNESFLLKPEPVEVYQKPVESFMASDISIRDERAMSEFIQPTKFINESMLPIDAAAEMREMEFLSVKPPIPQATIIPYEVQYPENLKVMLFPPGDISTFPPSRATADGSLAYYLLDVASVLPVLALDLKAGETVLDMCAAPGGKTILILCTLLPGLLACNDFDPRRFSRLRRTLNFYVPADSDFRRRIVLKRKDATDERWDELEQYDKILVDAPCTSDRVSTEDDMNLFKRSRMEERIGLPVPGGSLVYSTCTLSPVQNDAVIEAVIQQDDVGSKVAVCDLSSVAWPLQQLGIFHFHHCRYGLQVIPSVLSNFGPMYISKLLKMA</sequence>
<evidence type="ECO:0000256" key="2">
    <source>
        <dbReference type="ARBA" id="ARBA00022552"/>
    </source>
</evidence>
<dbReference type="Gene3D" id="6.20.240.40">
    <property type="match status" value="1"/>
</dbReference>
<dbReference type="EMBL" id="KL367477">
    <property type="protein sequence ID" value="KFD72486.1"/>
    <property type="molecule type" value="Genomic_DNA"/>
</dbReference>
<dbReference type="GO" id="GO:0003723">
    <property type="term" value="F:RNA binding"/>
    <property type="evidence" value="ECO:0007669"/>
    <property type="project" value="UniProtKB-UniRule"/>
</dbReference>
<dbReference type="InterPro" id="IPR023267">
    <property type="entry name" value="RCMT"/>
</dbReference>
<keyword evidence="6 11" id="KW-0694">RNA-binding</keyword>
<feature type="binding site" evidence="11">
    <location>
        <position position="323"/>
    </location>
    <ligand>
        <name>S-adenosyl-L-methionine</name>
        <dbReference type="ChEBI" id="CHEBI:59789"/>
    </ligand>
</feature>
<name>A0A085NSP0_9BILA</name>
<keyword evidence="3 11" id="KW-0489">Methyltransferase</keyword>
<organism evidence="13">
    <name type="scientific">Trichuris suis</name>
    <name type="common">pig whipworm</name>
    <dbReference type="NCBI Taxonomy" id="68888"/>
    <lineage>
        <taxon>Eukaryota</taxon>
        <taxon>Metazoa</taxon>
        <taxon>Ecdysozoa</taxon>
        <taxon>Nematoda</taxon>
        <taxon>Enoplea</taxon>
        <taxon>Dorylaimia</taxon>
        <taxon>Trichinellida</taxon>
        <taxon>Trichuridae</taxon>
        <taxon>Trichuris</taxon>
    </lineage>
</organism>
<keyword evidence="2" id="KW-0698">rRNA processing</keyword>
<dbReference type="PANTHER" id="PTHR22808">
    <property type="entry name" value="NCL1 YEAST -RELATED NOL1/NOP2/FMU SUN DOMAIN-CONTAINING"/>
    <property type="match status" value="1"/>
</dbReference>
<dbReference type="CDD" id="cd02440">
    <property type="entry name" value="AdoMet_MTases"/>
    <property type="match status" value="1"/>
</dbReference>
<keyword evidence="5 11" id="KW-0949">S-adenosyl-L-methionine</keyword>
<keyword evidence="4 11" id="KW-0808">Transferase</keyword>